<proteinExistence type="predicted"/>
<feature type="compositionally biased region" description="Basic and acidic residues" evidence="1">
    <location>
        <begin position="69"/>
        <end position="78"/>
    </location>
</feature>
<name>A0A6A3P7H8_9STRA</name>
<dbReference type="EMBL" id="QXFV01000102">
    <property type="protein sequence ID" value="KAE9049922.1"/>
    <property type="molecule type" value="Genomic_DNA"/>
</dbReference>
<dbReference type="Proteomes" id="UP000434957">
    <property type="component" value="Unassembled WGS sequence"/>
</dbReference>
<accession>A0A6A3P7H8</accession>
<feature type="region of interest" description="Disordered" evidence="1">
    <location>
        <begin position="34"/>
        <end position="110"/>
    </location>
</feature>
<comment type="caution">
    <text evidence="2">The sequence shown here is derived from an EMBL/GenBank/DDBJ whole genome shotgun (WGS) entry which is preliminary data.</text>
</comment>
<evidence type="ECO:0000313" key="2">
    <source>
        <dbReference type="EMBL" id="KAE9049922.1"/>
    </source>
</evidence>
<reference evidence="2 4" key="1">
    <citation type="submission" date="2018-09" db="EMBL/GenBank/DDBJ databases">
        <title>Genomic investigation of the strawberry pathogen Phytophthora fragariae indicates pathogenicity is determined by transcriptional variation in three key races.</title>
        <authorList>
            <person name="Adams T.M."/>
            <person name="Armitage A.D."/>
            <person name="Sobczyk M.K."/>
            <person name="Bates H.J."/>
            <person name="Dunwell J.M."/>
            <person name="Nellist C.F."/>
            <person name="Harrison R.J."/>
        </authorList>
    </citation>
    <scope>NUCLEOTIDE SEQUENCE [LARGE SCALE GENOMIC DNA]</scope>
    <source>
        <strain evidence="2 4">SCRP249</strain>
        <strain evidence="3 5">SCRP333</strain>
    </source>
</reference>
<feature type="compositionally biased region" description="Basic and acidic residues" evidence="1">
    <location>
        <begin position="101"/>
        <end position="110"/>
    </location>
</feature>
<evidence type="ECO:0000256" key="1">
    <source>
        <dbReference type="SAM" id="MobiDB-lite"/>
    </source>
</evidence>
<dbReference type="AlphaFoldDB" id="A0A6A3P7H8"/>
<dbReference type="EMBL" id="QXFT01000224">
    <property type="protein sequence ID" value="KAE9350373.1"/>
    <property type="molecule type" value="Genomic_DNA"/>
</dbReference>
<feature type="compositionally biased region" description="Low complexity" evidence="1">
    <location>
        <begin position="46"/>
        <end position="68"/>
    </location>
</feature>
<evidence type="ECO:0000313" key="5">
    <source>
        <dbReference type="Proteomes" id="UP000434957"/>
    </source>
</evidence>
<protein>
    <submittedName>
        <fullName evidence="2">Uncharacterized protein</fullName>
    </submittedName>
</protein>
<sequence length="110" mass="10645">MPSLRLQSPSLASPAGPAVAATSAAEWARSESACAAGEAGTGGGVDRAAVAGGEAGGEAATTRTAVAEGEAKSTEAGERIPSARKTAGDAAIDPRSLQLPGRREGEARSG</sequence>
<dbReference type="Proteomes" id="UP000429607">
    <property type="component" value="Unassembled WGS sequence"/>
</dbReference>
<evidence type="ECO:0000313" key="3">
    <source>
        <dbReference type="EMBL" id="KAE9350373.1"/>
    </source>
</evidence>
<evidence type="ECO:0000313" key="4">
    <source>
        <dbReference type="Proteomes" id="UP000429607"/>
    </source>
</evidence>
<gene>
    <name evidence="2" type="ORF">PR001_g2863</name>
    <name evidence="3" type="ORF">PR003_g5400</name>
</gene>
<organism evidence="2 4">
    <name type="scientific">Phytophthora rubi</name>
    <dbReference type="NCBI Taxonomy" id="129364"/>
    <lineage>
        <taxon>Eukaryota</taxon>
        <taxon>Sar</taxon>
        <taxon>Stramenopiles</taxon>
        <taxon>Oomycota</taxon>
        <taxon>Peronosporomycetes</taxon>
        <taxon>Peronosporales</taxon>
        <taxon>Peronosporaceae</taxon>
        <taxon>Phytophthora</taxon>
    </lineage>
</organism>
<keyword evidence="5" id="KW-1185">Reference proteome</keyword>